<organism evidence="1 2">
    <name type="scientific">Salix viminalis</name>
    <name type="common">Common osier</name>
    <name type="synonym">Basket willow</name>
    <dbReference type="NCBI Taxonomy" id="40686"/>
    <lineage>
        <taxon>Eukaryota</taxon>
        <taxon>Viridiplantae</taxon>
        <taxon>Streptophyta</taxon>
        <taxon>Embryophyta</taxon>
        <taxon>Tracheophyta</taxon>
        <taxon>Spermatophyta</taxon>
        <taxon>Magnoliopsida</taxon>
        <taxon>eudicotyledons</taxon>
        <taxon>Gunneridae</taxon>
        <taxon>Pentapetalae</taxon>
        <taxon>rosids</taxon>
        <taxon>fabids</taxon>
        <taxon>Malpighiales</taxon>
        <taxon>Salicaceae</taxon>
        <taxon>Saliceae</taxon>
        <taxon>Salix</taxon>
    </lineage>
</organism>
<evidence type="ECO:0000313" key="2">
    <source>
        <dbReference type="Proteomes" id="UP001151529"/>
    </source>
</evidence>
<reference evidence="1" key="1">
    <citation type="submission" date="2022-11" db="EMBL/GenBank/DDBJ databases">
        <authorList>
            <person name="Hyden B.L."/>
            <person name="Feng K."/>
            <person name="Yates T."/>
            <person name="Jawdy S."/>
            <person name="Smart L.B."/>
            <person name="Muchero W."/>
        </authorList>
    </citation>
    <scope>NUCLEOTIDE SEQUENCE</scope>
    <source>
        <tissue evidence="1">Shoot tip</tissue>
    </source>
</reference>
<evidence type="ECO:0000313" key="1">
    <source>
        <dbReference type="EMBL" id="KAJ6737146.1"/>
    </source>
</evidence>
<gene>
    <name evidence="1" type="ORF">OIU85_019235</name>
</gene>
<name>A0A9Q0UVE3_SALVM</name>
<dbReference type="AlphaFoldDB" id="A0A9Q0UVE3"/>
<dbReference type="Proteomes" id="UP001151529">
    <property type="component" value="Chromosome 5"/>
</dbReference>
<comment type="caution">
    <text evidence="1">The sequence shown here is derived from an EMBL/GenBank/DDBJ whole genome shotgun (WGS) entry which is preliminary data.</text>
</comment>
<dbReference type="EMBL" id="JAPFFL010000003">
    <property type="protein sequence ID" value="KAJ6737146.1"/>
    <property type="molecule type" value="Genomic_DNA"/>
</dbReference>
<proteinExistence type="predicted"/>
<keyword evidence="2" id="KW-1185">Reference proteome</keyword>
<reference evidence="1" key="2">
    <citation type="journal article" date="2023" name="Int. J. Mol. Sci.">
        <title>De Novo Assembly and Annotation of 11 Diverse Shrub Willow (Salix) Genomes Reveals Novel Gene Organization in Sex-Linked Regions.</title>
        <authorList>
            <person name="Hyden B."/>
            <person name="Feng K."/>
            <person name="Yates T.B."/>
            <person name="Jawdy S."/>
            <person name="Cereghino C."/>
            <person name="Smart L.B."/>
            <person name="Muchero W."/>
        </authorList>
    </citation>
    <scope>NUCLEOTIDE SEQUENCE [LARGE SCALE GENOMIC DNA]</scope>
    <source>
        <tissue evidence="1">Shoot tip</tissue>
    </source>
</reference>
<sequence length="136" mass="15103">MKRLGLKSHKPPSSLRDHISFVVVVKGGKNQLKFGEPDNDNITPEQPNSNLVFEVDDDSNIEWLSRSAGAYARSPEVILNLHDFFSMDGVSCYSPRTMGGNADLHTFHSVNLMRDRLVRCVIGSSKWFAVILTVGA</sequence>
<protein>
    <submittedName>
        <fullName evidence="1">Uncharacterized protein</fullName>
    </submittedName>
</protein>
<accession>A0A9Q0UVE3</accession>